<protein>
    <submittedName>
        <fullName evidence="3">Permease</fullName>
    </submittedName>
</protein>
<evidence type="ECO:0000313" key="4">
    <source>
        <dbReference type="Proteomes" id="UP000095412"/>
    </source>
</evidence>
<sequence length="183" mass="21439">MFKIDLFSSKKALEGFILFQFAVVMISILLFYKMAYTMTHVIEQNIILNIVYGIIGFTLVYFLHEIIHNVMFRLLSKGNKPTYRFRLGMITTHMPNVYFKKWQYITIMLAPLVIITSALFLLFSYYAYSSIIFIACFHIGYCVMDMYFLTGVLNKNVQLIEDTDEGIVYYTQSPTHGFQTEIE</sequence>
<reference evidence="2 4" key="2">
    <citation type="submission" date="2016-09" db="EMBL/GenBank/DDBJ databases">
        <authorList>
            <consortium name="Pathogen Informatics"/>
            <person name="Sun Q."/>
            <person name="Inoue M."/>
        </authorList>
    </citation>
    <scope>NUCLEOTIDE SEQUENCE [LARGE SCALE GENOMIC DNA]</scope>
    <source>
        <strain evidence="2 4">82C</strain>
    </source>
</reference>
<name>A0A1D4PAF4_9STAP</name>
<evidence type="ECO:0000313" key="5">
    <source>
        <dbReference type="Proteomes" id="UP000095768"/>
    </source>
</evidence>
<dbReference type="OrthoDB" id="2402052at2"/>
<keyword evidence="1" id="KW-0472">Membrane</keyword>
<evidence type="ECO:0000313" key="2">
    <source>
        <dbReference type="EMBL" id="SCT19812.1"/>
    </source>
</evidence>
<dbReference type="EMBL" id="FMPI01000015">
    <property type="protein sequence ID" value="SCT19812.1"/>
    <property type="molecule type" value="Genomic_DNA"/>
</dbReference>
<dbReference type="AlphaFoldDB" id="A0A1D4PAF4"/>
<dbReference type="InterPro" id="IPR021683">
    <property type="entry name" value="DUF3267"/>
</dbReference>
<evidence type="ECO:0000256" key="1">
    <source>
        <dbReference type="SAM" id="Phobius"/>
    </source>
</evidence>
<feature type="transmembrane region" description="Helical" evidence="1">
    <location>
        <begin position="131"/>
        <end position="149"/>
    </location>
</feature>
<proteinExistence type="predicted"/>
<dbReference type="Proteomes" id="UP000095412">
    <property type="component" value="Unassembled WGS sequence"/>
</dbReference>
<dbReference type="Pfam" id="PF11667">
    <property type="entry name" value="DUF3267"/>
    <property type="match status" value="1"/>
</dbReference>
<dbReference type="Proteomes" id="UP000095768">
    <property type="component" value="Unassembled WGS sequence"/>
</dbReference>
<feature type="transmembrane region" description="Helical" evidence="1">
    <location>
        <begin position="46"/>
        <end position="63"/>
    </location>
</feature>
<evidence type="ECO:0000313" key="3">
    <source>
        <dbReference type="EMBL" id="SCT27930.1"/>
    </source>
</evidence>
<organism evidence="3 5">
    <name type="scientific">Staphylococcus caeli</name>
    <dbReference type="NCBI Taxonomy" id="2201815"/>
    <lineage>
        <taxon>Bacteria</taxon>
        <taxon>Bacillati</taxon>
        <taxon>Bacillota</taxon>
        <taxon>Bacilli</taxon>
        <taxon>Bacillales</taxon>
        <taxon>Staphylococcaceae</taxon>
        <taxon>Staphylococcus</taxon>
    </lineage>
</organism>
<keyword evidence="1" id="KW-0812">Transmembrane</keyword>
<reference evidence="3 5" key="1">
    <citation type="submission" date="2016-09" db="EMBL/GenBank/DDBJ databases">
        <authorList>
            <consortium name="Pathogen Informatics"/>
        </authorList>
    </citation>
    <scope>NUCLEOTIDE SEQUENCE [LARGE SCALE GENOMIC DNA]</scope>
    <source>
        <strain evidence="3 5">82B</strain>
    </source>
</reference>
<feature type="transmembrane region" description="Helical" evidence="1">
    <location>
        <begin position="12"/>
        <end position="34"/>
    </location>
</feature>
<dbReference type="EMBL" id="FMPG01000011">
    <property type="protein sequence ID" value="SCT27930.1"/>
    <property type="molecule type" value="Genomic_DNA"/>
</dbReference>
<keyword evidence="1" id="KW-1133">Transmembrane helix</keyword>
<accession>A0A1D4PAF4</accession>
<feature type="transmembrane region" description="Helical" evidence="1">
    <location>
        <begin position="104"/>
        <end position="125"/>
    </location>
</feature>
<keyword evidence="4" id="KW-1185">Reference proteome</keyword>
<dbReference type="RefSeq" id="WP_069996105.1">
    <property type="nucleotide sequence ID" value="NZ_FMPG01000011.1"/>
</dbReference>
<gene>
    <name evidence="3" type="ORF">SAMEA2297795_02142</name>
    <name evidence="2" type="ORF">SAMEA2297796_01925</name>
</gene>